<reference evidence="1" key="1">
    <citation type="submission" date="2022-07" db="EMBL/GenBank/DDBJ databases">
        <title>Genome Sequence of Lecanicillium saksenae.</title>
        <authorList>
            <person name="Buettner E."/>
        </authorList>
    </citation>
    <scope>NUCLEOTIDE SEQUENCE</scope>
    <source>
        <strain evidence="1">VT-O1</strain>
    </source>
</reference>
<proteinExistence type="predicted"/>
<sequence>METAKCHGDDKTGTTIHEFTHADGVFSPGTDDNAYGYDDCMTLNREQALNNADTYEYYANAIHLKC</sequence>
<evidence type="ECO:0000313" key="1">
    <source>
        <dbReference type="EMBL" id="KAJ3473109.1"/>
    </source>
</evidence>
<gene>
    <name evidence="1" type="ORF">NLG97_g10513</name>
</gene>
<keyword evidence="2" id="KW-1185">Reference proteome</keyword>
<protein>
    <submittedName>
        <fullName evidence="1">Uncharacterized protein</fullName>
    </submittedName>
</protein>
<dbReference type="EMBL" id="JANAKD010002671">
    <property type="protein sequence ID" value="KAJ3473109.1"/>
    <property type="molecule type" value="Genomic_DNA"/>
</dbReference>
<comment type="caution">
    <text evidence="1">The sequence shown here is derived from an EMBL/GenBank/DDBJ whole genome shotgun (WGS) entry which is preliminary data.</text>
</comment>
<organism evidence="1 2">
    <name type="scientific">Lecanicillium saksenae</name>
    <dbReference type="NCBI Taxonomy" id="468837"/>
    <lineage>
        <taxon>Eukaryota</taxon>
        <taxon>Fungi</taxon>
        <taxon>Dikarya</taxon>
        <taxon>Ascomycota</taxon>
        <taxon>Pezizomycotina</taxon>
        <taxon>Sordariomycetes</taxon>
        <taxon>Hypocreomycetidae</taxon>
        <taxon>Hypocreales</taxon>
        <taxon>Cordycipitaceae</taxon>
        <taxon>Lecanicillium</taxon>
    </lineage>
</organism>
<dbReference type="Proteomes" id="UP001148737">
    <property type="component" value="Unassembled WGS sequence"/>
</dbReference>
<evidence type="ECO:0000313" key="2">
    <source>
        <dbReference type="Proteomes" id="UP001148737"/>
    </source>
</evidence>
<name>A0ACC1QEN6_9HYPO</name>
<accession>A0ACC1QEN6</accession>